<keyword evidence="1" id="KW-0430">Lectin</keyword>
<accession>A0A7J6C0R3</accession>
<feature type="domain" description="C-type lectin" evidence="5">
    <location>
        <begin position="285"/>
        <end position="400"/>
    </location>
</feature>
<gene>
    <name evidence="6" type="ORF">G5714_018381</name>
</gene>
<feature type="region of interest" description="Disordered" evidence="3">
    <location>
        <begin position="1"/>
        <end position="56"/>
    </location>
</feature>
<feature type="region of interest" description="Disordered" evidence="3">
    <location>
        <begin position="80"/>
        <end position="99"/>
    </location>
</feature>
<evidence type="ECO:0000313" key="7">
    <source>
        <dbReference type="Proteomes" id="UP000579812"/>
    </source>
</evidence>
<feature type="compositionally biased region" description="Basic and acidic residues" evidence="3">
    <location>
        <begin position="1"/>
        <end position="12"/>
    </location>
</feature>
<sequence>MREGQEPQEVKLRTSTPLLQSRQREREKTPYKEEPRIERRGARNYKEEEKTGEPLTYHHLSRMLEELEDCHKHQTSACGGVENYQEKEPEEATEGRVTPTDSIQEALDDMEERCNRTRESLKQAVNMTREEYDQAVKSLRQEMDELLNNSQTKQPHPSSHDHVQQKQVKQVAGSDSVQIRSFRAAAVCLLLLCVLLLTAVIVLCVHIHTNNTEETHQLLTKINNLTEQRDLLLTKYINMTNERDGLLIKNGNLTKQRDQFNQERNQLQRILNETDLWLHSNLNFYYISSLKRSWTESRSYCKERGADLIIINNREKQDFVTKITNKEEFWIGVTDSEEEGRWKWVDGTSVISGFWASSETIKEPNGGRLENCAVTYLKKNPELMGWHDVICDNAYQWICEKSTWP</sequence>
<keyword evidence="4" id="KW-1133">Transmembrane helix</keyword>
<comment type="caution">
    <text evidence="6">The sequence shown here is derived from an EMBL/GenBank/DDBJ whole genome shotgun (WGS) entry which is preliminary data.</text>
</comment>
<dbReference type="InterPro" id="IPR050111">
    <property type="entry name" value="C-type_lectin/snaclec_domain"/>
</dbReference>
<feature type="coiled-coil region" evidence="2">
    <location>
        <begin position="100"/>
        <end position="149"/>
    </location>
</feature>
<reference evidence="6 7" key="1">
    <citation type="submission" date="2020-04" db="EMBL/GenBank/DDBJ databases">
        <title>Chromosome-level genome assembly of a cyprinid fish Onychostoma macrolepis by integration of Nanopore Sequencing, Bionano and Hi-C technology.</title>
        <authorList>
            <person name="Wang D."/>
        </authorList>
    </citation>
    <scope>NUCLEOTIDE SEQUENCE [LARGE SCALE GENOMIC DNA]</scope>
    <source>
        <strain evidence="6">SWU-2019</strain>
        <tissue evidence="6">Muscle</tissue>
    </source>
</reference>
<proteinExistence type="predicted"/>
<keyword evidence="2" id="KW-0175">Coiled coil</keyword>
<dbReference type="AlphaFoldDB" id="A0A7J6C0R3"/>
<dbReference type="InterPro" id="IPR033989">
    <property type="entry name" value="CD209-like_CTLD"/>
</dbReference>
<dbReference type="PANTHER" id="PTHR22803">
    <property type="entry name" value="MANNOSE, PHOSPHOLIPASE, LECTIN RECEPTOR RELATED"/>
    <property type="match status" value="1"/>
</dbReference>
<name>A0A7J6C0R3_9TELE</name>
<keyword evidence="7" id="KW-1185">Reference proteome</keyword>
<protein>
    <recommendedName>
        <fullName evidence="5">C-type lectin domain-containing protein</fullName>
    </recommendedName>
</protein>
<evidence type="ECO:0000256" key="4">
    <source>
        <dbReference type="SAM" id="Phobius"/>
    </source>
</evidence>
<evidence type="ECO:0000256" key="3">
    <source>
        <dbReference type="SAM" id="MobiDB-lite"/>
    </source>
</evidence>
<keyword evidence="4" id="KW-0812">Transmembrane</keyword>
<evidence type="ECO:0000313" key="6">
    <source>
        <dbReference type="EMBL" id="KAF4100185.1"/>
    </source>
</evidence>
<feature type="coiled-coil region" evidence="2">
    <location>
        <begin position="222"/>
        <end position="273"/>
    </location>
</feature>
<organism evidence="6 7">
    <name type="scientific">Onychostoma macrolepis</name>
    <dbReference type="NCBI Taxonomy" id="369639"/>
    <lineage>
        <taxon>Eukaryota</taxon>
        <taxon>Metazoa</taxon>
        <taxon>Chordata</taxon>
        <taxon>Craniata</taxon>
        <taxon>Vertebrata</taxon>
        <taxon>Euteleostomi</taxon>
        <taxon>Actinopterygii</taxon>
        <taxon>Neopterygii</taxon>
        <taxon>Teleostei</taxon>
        <taxon>Ostariophysi</taxon>
        <taxon>Cypriniformes</taxon>
        <taxon>Cyprinidae</taxon>
        <taxon>Acrossocheilinae</taxon>
        <taxon>Onychostoma</taxon>
    </lineage>
</organism>
<feature type="compositionally biased region" description="Basic and acidic residues" evidence="3">
    <location>
        <begin position="22"/>
        <end position="52"/>
    </location>
</feature>
<dbReference type="GO" id="GO:0030246">
    <property type="term" value="F:carbohydrate binding"/>
    <property type="evidence" value="ECO:0007669"/>
    <property type="project" value="UniProtKB-KW"/>
</dbReference>
<dbReference type="InterPro" id="IPR016187">
    <property type="entry name" value="CTDL_fold"/>
</dbReference>
<dbReference type="EMBL" id="JAAMOB010000019">
    <property type="protein sequence ID" value="KAF4100185.1"/>
    <property type="molecule type" value="Genomic_DNA"/>
</dbReference>
<dbReference type="InterPro" id="IPR001304">
    <property type="entry name" value="C-type_lectin-like"/>
</dbReference>
<dbReference type="Proteomes" id="UP000579812">
    <property type="component" value="Unassembled WGS sequence"/>
</dbReference>
<dbReference type="CDD" id="cd03590">
    <property type="entry name" value="CLECT_DC-SIGN_like"/>
    <property type="match status" value="1"/>
</dbReference>
<dbReference type="Gene3D" id="3.10.100.10">
    <property type="entry name" value="Mannose-Binding Protein A, subunit A"/>
    <property type="match status" value="1"/>
</dbReference>
<evidence type="ECO:0000256" key="2">
    <source>
        <dbReference type="SAM" id="Coils"/>
    </source>
</evidence>
<feature type="transmembrane region" description="Helical" evidence="4">
    <location>
        <begin position="184"/>
        <end position="208"/>
    </location>
</feature>
<dbReference type="Pfam" id="PF00059">
    <property type="entry name" value="Lectin_C"/>
    <property type="match status" value="1"/>
</dbReference>
<dbReference type="Gene3D" id="1.20.5.400">
    <property type="match status" value="1"/>
</dbReference>
<dbReference type="InterPro" id="IPR016186">
    <property type="entry name" value="C-type_lectin-like/link_sf"/>
</dbReference>
<dbReference type="SUPFAM" id="SSF56436">
    <property type="entry name" value="C-type lectin-like"/>
    <property type="match status" value="1"/>
</dbReference>
<dbReference type="SMART" id="SM00034">
    <property type="entry name" value="CLECT"/>
    <property type="match status" value="1"/>
</dbReference>
<evidence type="ECO:0000256" key="1">
    <source>
        <dbReference type="ARBA" id="ARBA00022734"/>
    </source>
</evidence>
<keyword evidence="4" id="KW-0472">Membrane</keyword>
<evidence type="ECO:0000259" key="5">
    <source>
        <dbReference type="PROSITE" id="PS50041"/>
    </source>
</evidence>
<dbReference type="PROSITE" id="PS50041">
    <property type="entry name" value="C_TYPE_LECTIN_2"/>
    <property type="match status" value="1"/>
</dbReference>